<dbReference type="PANTHER" id="PTHR34978">
    <property type="entry name" value="POSSIBLE SENSOR-TRANSDUCER PROTEIN BLAR"/>
    <property type="match status" value="1"/>
</dbReference>
<organism evidence="3 4">
    <name type="scientific">Flintibacter hominis</name>
    <dbReference type="NCBI Taxonomy" id="2763048"/>
    <lineage>
        <taxon>Bacteria</taxon>
        <taxon>Bacillati</taxon>
        <taxon>Bacillota</taxon>
        <taxon>Clostridia</taxon>
        <taxon>Eubacteriales</taxon>
        <taxon>Flintibacter</taxon>
    </lineage>
</organism>
<reference evidence="3" key="1">
    <citation type="submission" date="2020-08" db="EMBL/GenBank/DDBJ databases">
        <title>Genome public.</title>
        <authorList>
            <person name="Liu C."/>
            <person name="Sun Q."/>
        </authorList>
    </citation>
    <scope>NUCLEOTIDE SEQUENCE</scope>
    <source>
        <strain evidence="3">NSJ-23</strain>
    </source>
</reference>
<accession>A0A8J6M8I9</accession>
<feature type="transmembrane region" description="Helical" evidence="1">
    <location>
        <begin position="155"/>
        <end position="175"/>
    </location>
</feature>
<dbReference type="EMBL" id="JACOPO010000004">
    <property type="protein sequence ID" value="MBC5722812.1"/>
    <property type="molecule type" value="Genomic_DNA"/>
</dbReference>
<keyword evidence="4" id="KW-1185">Reference proteome</keyword>
<dbReference type="InterPro" id="IPR052173">
    <property type="entry name" value="Beta-lactam_resp_regulator"/>
</dbReference>
<dbReference type="InterPro" id="IPR008756">
    <property type="entry name" value="Peptidase_M56"/>
</dbReference>
<comment type="caution">
    <text evidence="3">The sequence shown here is derived from an EMBL/GenBank/DDBJ whole genome shotgun (WGS) entry which is preliminary data.</text>
</comment>
<evidence type="ECO:0000256" key="1">
    <source>
        <dbReference type="SAM" id="Phobius"/>
    </source>
</evidence>
<evidence type="ECO:0000313" key="3">
    <source>
        <dbReference type="EMBL" id="MBC5722812.1"/>
    </source>
</evidence>
<dbReference type="Pfam" id="PF05569">
    <property type="entry name" value="Peptidase_M56"/>
    <property type="match status" value="1"/>
</dbReference>
<dbReference type="RefSeq" id="WP_186852811.1">
    <property type="nucleotide sequence ID" value="NZ_JACOPO010000004.1"/>
</dbReference>
<feature type="transmembrane region" description="Helical" evidence="1">
    <location>
        <begin position="14"/>
        <end position="34"/>
    </location>
</feature>
<dbReference type="CDD" id="cd07341">
    <property type="entry name" value="M56_BlaR1_MecR1_like"/>
    <property type="match status" value="1"/>
</dbReference>
<dbReference type="PANTHER" id="PTHR34978:SF3">
    <property type="entry name" value="SLR0241 PROTEIN"/>
    <property type="match status" value="1"/>
</dbReference>
<dbReference type="AlphaFoldDB" id="A0A8J6M8I9"/>
<feature type="domain" description="Peptidase M56" evidence="2">
    <location>
        <begin position="146"/>
        <end position="332"/>
    </location>
</feature>
<keyword evidence="1" id="KW-0812">Transmembrane</keyword>
<feature type="transmembrane region" description="Helical" evidence="1">
    <location>
        <begin position="46"/>
        <end position="70"/>
    </location>
</feature>
<name>A0A8J6M8I9_9FIRM</name>
<sequence length="1191" mass="130982">MSGIFVLNSAMPTLIPWAFTSTLLILAVLTVRWLTRNRLSSVNRYALWAVVLIRLLIPIQLPFLSSLGAVDFAPQMEDTPVYAFPTDHIDAPESYIQHIWEEQGEDPVMSAGITSRGFPALGGLGFDYYSGGTVLEENGYTDYAFFSTVPRILSILWGTGAAVMLLFLIGSNLRFAARLRRSRRPLDIPECPLPVYVIEDLSSPCLFGLFRPVVYLTPQAAADSAAREHVLAHELTHYAHRDHLWAPLRCLALALHWYNPLVWLAVLLSKRDGELACDEGAVRRLGEDQRIPYGRTLVGMVAQRSLRPADLLSCSTAMTGGKKTIQQRIALLVKHPETRAAAVFGACVALALVAVFTFSDGNQSGGPAGDYRRFLSDVQSAQSIRLGQPTTSSQFDPTAITDPELLAEAKEILKQECPDWLNPPQVVGDLDPASLRTLTLTDQQGAEVRYLLAAPADRGNSGDFYVLTDGELSGTEVSGRRVAALMHQQAAVQLYDLMNRQGAQSGAVPLTAEELAYFNDGSFFDNGTGSGGNAYINFSIRNQFLTSWYDHPADIDLYQLFYLGTGNPSSISEEERRLVIDRGYGGADPDCGCTKITRQEMDAVLLEHTGLTLEETNLVGLGDFTYLPEYDAYYHFHGDTNYTVPSFESGSRHDSILYLNYGDHGACQLVLRAVDGGYQFIANRSTQVGNVPSSYTRLEKPEHIAALVELLVQDQAFLTENAQYLGITPEALADALQGKGEEGVSPDLLVIGTYNGWVPDQWGRGYGYRLTVWGGGSVMFMDLTFPAALNEQVLAFHQQDSLELIQKDLTQRLSALTLQDIQSVSGGRYDLPVSSDQLAGMLNRMADRYLGPDGSDSFSSHRLWTLDILLPEDVTLYLSAGLVEDQVDIDGLLFESPELYQLIRQRWTPPAGSIIREDLSPVAEAVDRLLADELAKWNQDFTDSGLSAPYTGVELTQFRLLSSYPDLLKEGTVKLYAFDYGLTTGNLEEAGWAGGNYADGDGLFHPYGHVPHLLTVEGIGHMERSQIILWEFPLVVGSQGYEELVTQDYVRDVVVSNLRDLLDPVVPASVTDPQKAAEAYGRALAQYYSSFGSSHPSAVTYAALYEARVYQQAASGLCASITLAVDPVEANNIYWQSGAGLDPGPDGHWLYTLEYCLERQEDGTWRCTDSGTGGVRLERGDPQVIKPEPER</sequence>
<dbReference type="Proteomes" id="UP000628736">
    <property type="component" value="Unassembled WGS sequence"/>
</dbReference>
<keyword evidence="1" id="KW-1133">Transmembrane helix</keyword>
<evidence type="ECO:0000259" key="2">
    <source>
        <dbReference type="Pfam" id="PF05569"/>
    </source>
</evidence>
<keyword evidence="1" id="KW-0472">Membrane</keyword>
<feature type="transmembrane region" description="Helical" evidence="1">
    <location>
        <begin position="340"/>
        <end position="358"/>
    </location>
</feature>
<evidence type="ECO:0000313" key="4">
    <source>
        <dbReference type="Proteomes" id="UP000628736"/>
    </source>
</evidence>
<protein>
    <submittedName>
        <fullName evidence="3">M56 family metallopeptidase</fullName>
    </submittedName>
</protein>
<gene>
    <name evidence="3" type="ORF">H8S11_08310</name>
</gene>
<proteinExistence type="predicted"/>